<reference evidence="1" key="1">
    <citation type="submission" date="2020-06" db="EMBL/GenBank/DDBJ databases">
        <authorList>
            <person name="Li T."/>
            <person name="Hu X."/>
            <person name="Zhang T."/>
            <person name="Song X."/>
            <person name="Zhang H."/>
            <person name="Dai N."/>
            <person name="Sheng W."/>
            <person name="Hou X."/>
            <person name="Wei L."/>
        </authorList>
    </citation>
    <scope>NUCLEOTIDE SEQUENCE</scope>
    <source>
        <strain evidence="1">G02</strain>
        <tissue evidence="1">Leaf</tissue>
    </source>
</reference>
<proteinExistence type="predicted"/>
<evidence type="ECO:0008006" key="2">
    <source>
        <dbReference type="Google" id="ProtNLM"/>
    </source>
</evidence>
<accession>A0AAW2J611</accession>
<dbReference type="PANTHER" id="PTHR46890:SF48">
    <property type="entry name" value="RNA-DIRECTED DNA POLYMERASE"/>
    <property type="match status" value="1"/>
</dbReference>
<name>A0AAW2J611_SESRA</name>
<protein>
    <recommendedName>
        <fullName evidence="2">Reverse transcriptase domain-containing protein</fullName>
    </recommendedName>
</protein>
<dbReference type="EMBL" id="JACGWJ010000679">
    <property type="protein sequence ID" value="KAL0289633.1"/>
    <property type="molecule type" value="Genomic_DNA"/>
</dbReference>
<sequence>MNTGEEIHRIVDWRRKTKEDVFAVVTDLFRGTPMPRSFTATSIMLIPKNDSPQSWSEFRPISLFNDTNKILSKLLDTKISQALPDLISPFKSGFVPGRLIADNILLGQEMTQHLDMRYSKGNLT</sequence>
<reference evidence="1" key="2">
    <citation type="journal article" date="2024" name="Plant">
        <title>Genomic evolution and insights into agronomic trait innovations of Sesamum species.</title>
        <authorList>
            <person name="Miao H."/>
            <person name="Wang L."/>
            <person name="Qu L."/>
            <person name="Liu H."/>
            <person name="Sun Y."/>
            <person name="Le M."/>
            <person name="Wang Q."/>
            <person name="Wei S."/>
            <person name="Zheng Y."/>
            <person name="Lin W."/>
            <person name="Duan Y."/>
            <person name="Cao H."/>
            <person name="Xiong S."/>
            <person name="Wang X."/>
            <person name="Wei L."/>
            <person name="Li C."/>
            <person name="Ma Q."/>
            <person name="Ju M."/>
            <person name="Zhao R."/>
            <person name="Li G."/>
            <person name="Mu C."/>
            <person name="Tian Q."/>
            <person name="Mei H."/>
            <person name="Zhang T."/>
            <person name="Gao T."/>
            <person name="Zhang H."/>
        </authorList>
    </citation>
    <scope>NUCLEOTIDE SEQUENCE</scope>
    <source>
        <strain evidence="1">G02</strain>
    </source>
</reference>
<comment type="caution">
    <text evidence="1">The sequence shown here is derived from an EMBL/GenBank/DDBJ whole genome shotgun (WGS) entry which is preliminary data.</text>
</comment>
<organism evidence="1">
    <name type="scientific">Sesamum radiatum</name>
    <name type="common">Black benniseed</name>
    <dbReference type="NCBI Taxonomy" id="300843"/>
    <lineage>
        <taxon>Eukaryota</taxon>
        <taxon>Viridiplantae</taxon>
        <taxon>Streptophyta</taxon>
        <taxon>Embryophyta</taxon>
        <taxon>Tracheophyta</taxon>
        <taxon>Spermatophyta</taxon>
        <taxon>Magnoliopsida</taxon>
        <taxon>eudicotyledons</taxon>
        <taxon>Gunneridae</taxon>
        <taxon>Pentapetalae</taxon>
        <taxon>asterids</taxon>
        <taxon>lamiids</taxon>
        <taxon>Lamiales</taxon>
        <taxon>Pedaliaceae</taxon>
        <taxon>Sesamum</taxon>
    </lineage>
</organism>
<evidence type="ECO:0000313" key="1">
    <source>
        <dbReference type="EMBL" id="KAL0289633.1"/>
    </source>
</evidence>
<dbReference type="AlphaFoldDB" id="A0AAW2J611"/>
<dbReference type="InterPro" id="IPR052343">
    <property type="entry name" value="Retrotransposon-Effector_Assoc"/>
</dbReference>
<dbReference type="PANTHER" id="PTHR46890">
    <property type="entry name" value="NON-LTR RETROLELEMENT REVERSE TRANSCRIPTASE-LIKE PROTEIN-RELATED"/>
    <property type="match status" value="1"/>
</dbReference>
<gene>
    <name evidence="1" type="ORF">Sradi_7069100</name>
</gene>